<name>A0A9W6YT67_AMBMO</name>
<evidence type="ECO:0000256" key="1">
    <source>
        <dbReference type="SAM" id="MobiDB-lite"/>
    </source>
</evidence>
<sequence length="370" mass="42417">MRSLSGEAYNRGISLKQDTVTMPPLVDEMKKSIDLTCSLRSRLETPDGFYRWFTDLQFDLKALGLTNIAAIATEQETNLTDHHSYRLPDEKEEGYIREYIMNTVFLPDVITNNPDIPVVQTLYQVAQMCDYIADYPTLNEQLASIPVREFSKAVLLQNKCLDLLLKAKLSGMGLFDEKIILRTLVLIFPEPVKSFIFNLTDAEKSSLANFIEAYDKHLRFSPVISQAIIDSAPTVVKPVGLSAYIEENNIKKNIKQNSNGSSIHRNSNIHYNGNRSSTSHTTRLKLLRKKAPKFKGEKISKYWPCFNCGKYGHMIFQDKCPKYANIQRDLDHGVSKKDIMDKYRTSYNKHYNTNYISKRDLDNAADEQPY</sequence>
<accession>A0A9W6YT67</accession>
<gene>
    <name evidence="2" type="ORF">Amon01_000144400</name>
</gene>
<feature type="compositionally biased region" description="Polar residues" evidence="1">
    <location>
        <begin position="264"/>
        <end position="281"/>
    </location>
</feature>
<organism evidence="2 3">
    <name type="scientific">Ambrosiozyma monospora</name>
    <name type="common">Yeast</name>
    <name type="synonym">Endomycopsis monosporus</name>
    <dbReference type="NCBI Taxonomy" id="43982"/>
    <lineage>
        <taxon>Eukaryota</taxon>
        <taxon>Fungi</taxon>
        <taxon>Dikarya</taxon>
        <taxon>Ascomycota</taxon>
        <taxon>Saccharomycotina</taxon>
        <taxon>Pichiomycetes</taxon>
        <taxon>Pichiales</taxon>
        <taxon>Pichiaceae</taxon>
        <taxon>Ambrosiozyma</taxon>
    </lineage>
</organism>
<dbReference type="Proteomes" id="UP001165063">
    <property type="component" value="Unassembled WGS sequence"/>
</dbReference>
<reference evidence="2" key="1">
    <citation type="submission" date="2023-04" db="EMBL/GenBank/DDBJ databases">
        <title>Ambrosiozyma monospora NBRC 1965.</title>
        <authorList>
            <person name="Ichikawa N."/>
            <person name="Sato H."/>
            <person name="Tonouchi N."/>
        </authorList>
    </citation>
    <scope>NUCLEOTIDE SEQUENCE</scope>
    <source>
        <strain evidence="2">NBRC 1965</strain>
    </source>
</reference>
<comment type="caution">
    <text evidence="2">The sequence shown here is derived from an EMBL/GenBank/DDBJ whole genome shotgun (WGS) entry which is preliminary data.</text>
</comment>
<evidence type="ECO:0000313" key="2">
    <source>
        <dbReference type="EMBL" id="GMG20719.1"/>
    </source>
</evidence>
<dbReference type="AlphaFoldDB" id="A0A9W6YT67"/>
<protein>
    <submittedName>
        <fullName evidence="2">Unnamed protein product</fullName>
    </submittedName>
</protein>
<keyword evidence="3" id="KW-1185">Reference proteome</keyword>
<proteinExistence type="predicted"/>
<feature type="region of interest" description="Disordered" evidence="1">
    <location>
        <begin position="256"/>
        <end position="282"/>
    </location>
</feature>
<evidence type="ECO:0000313" key="3">
    <source>
        <dbReference type="Proteomes" id="UP001165063"/>
    </source>
</evidence>
<dbReference type="EMBL" id="BSXU01000452">
    <property type="protein sequence ID" value="GMG20719.1"/>
    <property type="molecule type" value="Genomic_DNA"/>
</dbReference>